<comment type="caution">
    <text evidence="2">The sequence shown here is derived from an EMBL/GenBank/DDBJ whole genome shotgun (WGS) entry which is preliminary data.</text>
</comment>
<accession>A0ABR6RE64</accession>
<evidence type="ECO:0000313" key="2">
    <source>
        <dbReference type="EMBL" id="MBB6577445.1"/>
    </source>
</evidence>
<sequence>MKILRYCLKALGYLLVFLVLLAFSLYAWMVIANWNDDPLSEEAKQAMQYTPPTKAQWQDNGLLIIAGLDAPWDAADKNAVTTAAELGRKRLAREIERHAWVQVHPATTQGMPPTIERAKGEFNIMPTKLRCPQGEADCFAWYQKHKATIESTFRANQALIWRLDAAANAKQFSNPWPHYLYSDLPPYSLLKSSHELWLAMAALEWQDGKQADAIAHVAQASVLRIKLAESSNSLITSVIALALQYRELHWLSNAIAHTTPNTSGAVSSAINALLQSPAPSLNSAFAGEKQFMAGVYASIKDVNYNALFFEKQIGSPDLWERMANHLINIGFLHGETLNTSIRNLDQVRSISQLPAHIQDSTYTGYQELLDSIGGPCGRSWLDMRNAVGRCLIGISSSYSIYLSYMHRVSDIEGYRRLVRLQYQALKERQSPANIPMWLEKSQQELRNPYNLQPMHWDVATNSLVFEGKEKQTQNLNASSIYRVRLFKMHP</sequence>
<dbReference type="RefSeq" id="WP_184706905.1">
    <property type="nucleotide sequence ID" value="NZ_JACHKZ010000007.1"/>
</dbReference>
<keyword evidence="1" id="KW-1133">Transmembrane helix</keyword>
<gene>
    <name evidence="2" type="ORF">HNP33_001501</name>
</gene>
<feature type="transmembrane region" description="Helical" evidence="1">
    <location>
        <begin position="12"/>
        <end position="31"/>
    </location>
</feature>
<protein>
    <submittedName>
        <fullName evidence="2">Uncharacterized protein</fullName>
    </submittedName>
</protein>
<organism evidence="2 3">
    <name type="scientific">Comamonas odontotermitis</name>
    <dbReference type="NCBI Taxonomy" id="379895"/>
    <lineage>
        <taxon>Bacteria</taxon>
        <taxon>Pseudomonadati</taxon>
        <taxon>Pseudomonadota</taxon>
        <taxon>Betaproteobacteria</taxon>
        <taxon>Burkholderiales</taxon>
        <taxon>Comamonadaceae</taxon>
        <taxon>Comamonas</taxon>
    </lineage>
</organism>
<dbReference type="EMBL" id="JACHKZ010000007">
    <property type="protein sequence ID" value="MBB6577445.1"/>
    <property type="molecule type" value="Genomic_DNA"/>
</dbReference>
<proteinExistence type="predicted"/>
<keyword evidence="1" id="KW-0812">Transmembrane</keyword>
<keyword evidence="3" id="KW-1185">Reference proteome</keyword>
<dbReference type="Proteomes" id="UP000562492">
    <property type="component" value="Unassembled WGS sequence"/>
</dbReference>
<name>A0ABR6RE64_9BURK</name>
<reference evidence="2 3" key="1">
    <citation type="submission" date="2020-08" db="EMBL/GenBank/DDBJ databases">
        <title>Functional genomics of gut bacteria from endangered species of beetles.</title>
        <authorList>
            <person name="Carlos-Shanley C."/>
        </authorList>
    </citation>
    <scope>NUCLEOTIDE SEQUENCE [LARGE SCALE GENOMIC DNA]</scope>
    <source>
        <strain evidence="2 3">S00124</strain>
    </source>
</reference>
<evidence type="ECO:0000313" key="3">
    <source>
        <dbReference type="Proteomes" id="UP000562492"/>
    </source>
</evidence>
<evidence type="ECO:0000256" key="1">
    <source>
        <dbReference type="SAM" id="Phobius"/>
    </source>
</evidence>
<keyword evidence="1" id="KW-0472">Membrane</keyword>